<proteinExistence type="predicted"/>
<organism evidence="2 3">
    <name type="scientific">Streptomyces graminofaciens</name>
    <dbReference type="NCBI Taxonomy" id="68212"/>
    <lineage>
        <taxon>Bacteria</taxon>
        <taxon>Bacillati</taxon>
        <taxon>Actinomycetota</taxon>
        <taxon>Actinomycetes</taxon>
        <taxon>Kitasatosporales</taxon>
        <taxon>Streptomycetaceae</taxon>
        <taxon>Streptomyces</taxon>
    </lineage>
</organism>
<feature type="compositionally biased region" description="Acidic residues" evidence="1">
    <location>
        <begin position="24"/>
        <end position="34"/>
    </location>
</feature>
<sequence length="76" mass="8016">MPSRTPVALSGHPRAPPHAPEGKDDGEDDAEDDNCPGPERHCIRVAHSCTLAIRCRNCPAVASALGGPPHTRRTSV</sequence>
<dbReference type="EMBL" id="AP018448">
    <property type="protein sequence ID" value="BBC33564.1"/>
    <property type="molecule type" value="Genomic_DNA"/>
</dbReference>
<reference evidence="2 3" key="1">
    <citation type="journal article" date="2010" name="ChemBioChem">
        <title>Cloning and characterization of the biosynthetic gene cluster of 16-membered macrolide antibiotic FD-891: involvement of a dual functional cytochrome P450 monooxygenase catalyzing epoxidation and hydroxylation.</title>
        <authorList>
            <person name="Kudo F."/>
            <person name="Motegi A."/>
            <person name="Mizoue K."/>
            <person name="Eguchi T."/>
        </authorList>
    </citation>
    <scope>NUCLEOTIDE SEQUENCE [LARGE SCALE GENOMIC DNA]</scope>
    <source>
        <strain evidence="2 3">A-8890</strain>
    </source>
</reference>
<accession>A0ABN5VK07</accession>
<evidence type="ECO:0000256" key="1">
    <source>
        <dbReference type="SAM" id="MobiDB-lite"/>
    </source>
</evidence>
<gene>
    <name evidence="2" type="ORF">SGFS_048580</name>
</gene>
<dbReference type="Proteomes" id="UP001321542">
    <property type="component" value="Chromosome"/>
</dbReference>
<feature type="region of interest" description="Disordered" evidence="1">
    <location>
        <begin position="1"/>
        <end position="37"/>
    </location>
</feature>
<evidence type="ECO:0000313" key="3">
    <source>
        <dbReference type="Proteomes" id="UP001321542"/>
    </source>
</evidence>
<protein>
    <submittedName>
        <fullName evidence="2">Uncharacterized protein</fullName>
    </submittedName>
</protein>
<evidence type="ECO:0000313" key="2">
    <source>
        <dbReference type="EMBL" id="BBC33564.1"/>
    </source>
</evidence>
<reference evidence="2 3" key="2">
    <citation type="journal article" date="2023" name="ChemBioChem">
        <title>Acyltransferase Domain Exchange between Two Independent Type I Polyketide Synthases in the Same Producer Strain of Macrolide Antibiotics.</title>
        <authorList>
            <person name="Kudo F."/>
            <person name="Kishikawa K."/>
            <person name="Tsuboi K."/>
            <person name="Kido T."/>
            <person name="Usui T."/>
            <person name="Hashimoto J."/>
            <person name="Shin-Ya K."/>
            <person name="Miyanaga A."/>
            <person name="Eguchi T."/>
        </authorList>
    </citation>
    <scope>NUCLEOTIDE SEQUENCE [LARGE SCALE GENOMIC DNA]</scope>
    <source>
        <strain evidence="2 3">A-8890</strain>
    </source>
</reference>
<keyword evidence="3" id="KW-1185">Reference proteome</keyword>
<name>A0ABN5VK07_9ACTN</name>